<dbReference type="GO" id="GO:0006457">
    <property type="term" value="P:protein folding"/>
    <property type="evidence" value="ECO:0007669"/>
    <property type="project" value="InterPro"/>
</dbReference>
<dbReference type="PANTHER" id="PTHR21237">
    <property type="entry name" value="GRPE PROTEIN"/>
    <property type="match status" value="1"/>
</dbReference>
<feature type="coiled-coil region" evidence="6">
    <location>
        <begin position="68"/>
        <end position="95"/>
    </location>
</feature>
<keyword evidence="3 4" id="KW-0346">Stress response</keyword>
<evidence type="ECO:0000256" key="7">
    <source>
        <dbReference type="SAM" id="MobiDB-lite"/>
    </source>
</evidence>
<keyword evidence="3" id="KW-0963">Cytoplasm</keyword>
<protein>
    <recommendedName>
        <fullName evidence="3 4">Protein GrpE</fullName>
    </recommendedName>
    <alternativeName>
        <fullName evidence="3">HSP-70 cofactor</fullName>
    </alternativeName>
</protein>
<dbReference type="NCBIfam" id="NF010761">
    <property type="entry name" value="PRK14164.1"/>
    <property type="match status" value="1"/>
</dbReference>
<comment type="subcellular location">
    <subcellularLocation>
        <location evidence="3">Cytoplasm</location>
    </subcellularLocation>
</comment>
<feature type="region of interest" description="Disordered" evidence="7">
    <location>
        <begin position="1"/>
        <end position="64"/>
    </location>
</feature>
<evidence type="ECO:0000256" key="1">
    <source>
        <dbReference type="ARBA" id="ARBA00009054"/>
    </source>
</evidence>
<evidence type="ECO:0000256" key="5">
    <source>
        <dbReference type="RuleBase" id="RU004478"/>
    </source>
</evidence>
<dbReference type="HAMAP" id="MF_01151">
    <property type="entry name" value="GrpE"/>
    <property type="match status" value="1"/>
</dbReference>
<name>A0A1N7CJ51_9NOCA</name>
<dbReference type="Proteomes" id="UP000186218">
    <property type="component" value="Unassembled WGS sequence"/>
</dbReference>
<evidence type="ECO:0000256" key="3">
    <source>
        <dbReference type="HAMAP-Rule" id="MF_01151"/>
    </source>
</evidence>
<dbReference type="CDD" id="cd00446">
    <property type="entry name" value="GrpE"/>
    <property type="match status" value="1"/>
</dbReference>
<evidence type="ECO:0000313" key="8">
    <source>
        <dbReference type="EMBL" id="SIR63651.1"/>
    </source>
</evidence>
<organism evidence="8 9">
    <name type="scientific">Williamsia sterculiae</name>
    <dbReference type="NCBI Taxonomy" id="1344003"/>
    <lineage>
        <taxon>Bacteria</taxon>
        <taxon>Bacillati</taxon>
        <taxon>Actinomycetota</taxon>
        <taxon>Actinomycetes</taxon>
        <taxon>Mycobacteriales</taxon>
        <taxon>Nocardiaceae</taxon>
        <taxon>Williamsia</taxon>
    </lineage>
</organism>
<dbReference type="Gene3D" id="3.90.20.20">
    <property type="match status" value="1"/>
</dbReference>
<dbReference type="SUPFAM" id="SSF51064">
    <property type="entry name" value="Head domain of nucleotide exchange factor GrpE"/>
    <property type="match status" value="1"/>
</dbReference>
<dbReference type="GO" id="GO:0051087">
    <property type="term" value="F:protein-folding chaperone binding"/>
    <property type="evidence" value="ECO:0007669"/>
    <property type="project" value="InterPro"/>
</dbReference>
<dbReference type="PROSITE" id="PS01071">
    <property type="entry name" value="GRPE"/>
    <property type="match status" value="1"/>
</dbReference>
<dbReference type="OrthoDB" id="5191115at2"/>
<dbReference type="GO" id="GO:0042803">
    <property type="term" value="F:protein homodimerization activity"/>
    <property type="evidence" value="ECO:0007669"/>
    <property type="project" value="InterPro"/>
</dbReference>
<dbReference type="InterPro" id="IPR009012">
    <property type="entry name" value="GrpE_head"/>
</dbReference>
<feature type="compositionally biased region" description="Low complexity" evidence="7">
    <location>
        <begin position="199"/>
        <end position="209"/>
    </location>
</feature>
<dbReference type="PRINTS" id="PR00773">
    <property type="entry name" value="GRPEPROTEIN"/>
</dbReference>
<dbReference type="Gene3D" id="2.30.22.10">
    <property type="entry name" value="Head domain of nucleotide exchange factor GrpE"/>
    <property type="match status" value="1"/>
</dbReference>
<evidence type="ECO:0000256" key="6">
    <source>
        <dbReference type="SAM" id="Coils"/>
    </source>
</evidence>
<reference evidence="8 9" key="1">
    <citation type="submission" date="2017-01" db="EMBL/GenBank/DDBJ databases">
        <authorList>
            <person name="Mah S.A."/>
            <person name="Swanson W.J."/>
            <person name="Moy G.W."/>
            <person name="Vacquier V.D."/>
        </authorList>
    </citation>
    <scope>NUCLEOTIDE SEQUENCE [LARGE SCALE GENOMIC DNA]</scope>
    <source>
        <strain evidence="8 9">CPCC 203464</strain>
    </source>
</reference>
<sequence>MTAGKPEGSHPDEPVTVTDRRRIDPETGDVRDAAAPDPASGATPADTATTDAPADPPAADDDPVAKVREELTGDLQRVQADYANYRRRAEKEKQSSIAYGKSVVINELLPVVDDLDRARQHGDLETSPLKGVADKLVEVLQSHGLQTFGKPGEPFDPDLHEAVQHEGDGSNPVIDAVYRQGYRFGDRTLRHAMVTVTDAPAGAATEATTGQRSESTGQ</sequence>
<dbReference type="SUPFAM" id="SSF58014">
    <property type="entry name" value="Coiled-coil domain of nucleotide exchange factor GrpE"/>
    <property type="match status" value="1"/>
</dbReference>
<dbReference type="AlphaFoldDB" id="A0A1N7CJ51"/>
<keyword evidence="2 3" id="KW-0143">Chaperone</keyword>
<accession>A0A1N7CJ51</accession>
<dbReference type="GO" id="GO:0005737">
    <property type="term" value="C:cytoplasm"/>
    <property type="evidence" value="ECO:0007669"/>
    <property type="project" value="UniProtKB-SubCell"/>
</dbReference>
<keyword evidence="6" id="KW-0175">Coiled coil</keyword>
<keyword evidence="9" id="KW-1185">Reference proteome</keyword>
<comment type="function">
    <text evidence="3 4">Participates actively in the response to hyperosmotic and heat shock by preventing the aggregation of stress-denatured proteins, in association with DnaK and GrpE. It is the nucleotide exchange factor for DnaK and may function as a thermosensor. Unfolded proteins bind initially to DnaJ; upon interaction with the DnaJ-bound protein, DnaK hydrolyzes its bound ATP, resulting in the formation of a stable complex. GrpE releases ADP from DnaK; ATP binding to DnaK triggers the release of the substrate protein, thus completing the reaction cycle. Several rounds of ATP-dependent interactions between DnaJ, DnaK and GrpE are required for fully efficient folding.</text>
</comment>
<dbReference type="PANTHER" id="PTHR21237:SF23">
    <property type="entry name" value="GRPE PROTEIN HOMOLOG, MITOCHONDRIAL"/>
    <property type="match status" value="1"/>
</dbReference>
<dbReference type="Pfam" id="PF01025">
    <property type="entry name" value="GrpE"/>
    <property type="match status" value="1"/>
</dbReference>
<evidence type="ECO:0000256" key="4">
    <source>
        <dbReference type="RuleBase" id="RU000639"/>
    </source>
</evidence>
<dbReference type="GO" id="GO:0000774">
    <property type="term" value="F:adenyl-nucleotide exchange factor activity"/>
    <property type="evidence" value="ECO:0007669"/>
    <property type="project" value="InterPro"/>
</dbReference>
<dbReference type="InterPro" id="IPR013805">
    <property type="entry name" value="GrpE_CC"/>
</dbReference>
<dbReference type="GO" id="GO:0051082">
    <property type="term" value="F:unfolded protein binding"/>
    <property type="evidence" value="ECO:0007669"/>
    <property type="project" value="TreeGrafter"/>
</dbReference>
<dbReference type="InterPro" id="IPR000740">
    <property type="entry name" value="GrpE"/>
</dbReference>
<feature type="compositionally biased region" description="Basic and acidic residues" evidence="7">
    <location>
        <begin position="7"/>
        <end position="34"/>
    </location>
</feature>
<evidence type="ECO:0000256" key="2">
    <source>
        <dbReference type="ARBA" id="ARBA00023186"/>
    </source>
</evidence>
<feature type="region of interest" description="Disordered" evidence="7">
    <location>
        <begin position="199"/>
        <end position="218"/>
    </location>
</feature>
<dbReference type="RefSeq" id="WP_076475674.1">
    <property type="nucleotide sequence ID" value="NZ_FTNT01000001.1"/>
</dbReference>
<feature type="compositionally biased region" description="Low complexity" evidence="7">
    <location>
        <begin position="35"/>
        <end position="53"/>
    </location>
</feature>
<dbReference type="EMBL" id="FTNT01000001">
    <property type="protein sequence ID" value="SIR63651.1"/>
    <property type="molecule type" value="Genomic_DNA"/>
</dbReference>
<gene>
    <name evidence="3" type="primary">grpE</name>
    <name evidence="8" type="ORF">SAMN05445060_0175</name>
</gene>
<comment type="similarity">
    <text evidence="1 3 5">Belongs to the GrpE family.</text>
</comment>
<evidence type="ECO:0000313" key="9">
    <source>
        <dbReference type="Proteomes" id="UP000186218"/>
    </source>
</evidence>
<proteinExistence type="inferred from homology"/>
<comment type="subunit">
    <text evidence="3">Homodimer.</text>
</comment>
<dbReference type="STRING" id="1344003.SAMN05445060_0175"/>